<feature type="domain" description="Peptidase M16 N-terminal" evidence="1">
    <location>
        <begin position="25"/>
        <end position="159"/>
    </location>
</feature>
<dbReference type="InterPro" id="IPR011765">
    <property type="entry name" value="Pept_M16_N"/>
</dbReference>
<dbReference type="AlphaFoldDB" id="A0A7C1JZJ2"/>
<dbReference type="PANTHER" id="PTHR11851">
    <property type="entry name" value="METALLOPROTEASE"/>
    <property type="match status" value="1"/>
</dbReference>
<sequence>MNTHVHALPGPETVFQMTLPNGLTVLVRENHASPVVALQGSLRVGSAQEAPEQAGLAAFVANMLTRGSEQYDYDAFNAAVETVGASLTVSADIHSTDLSLTCLAEDFERMMALLADLVRRPTFPEEHIERLRQMKLVRIQEREQDTASVAARQFNESLFGREHPYGRMTEGYLETVAALQRQDLVDFHRRFFSPQGAVLAIAGDVDARRTAEVIGELFGDWDAPGAVAPPIKRVRVAGGHRLHATLPGKVQSDIVIGAYGVRRCDPDFYAVRVANCILGQFGMMGRLGERVREQQGLAYYCYSTSIAEQEDGIWFAAAGVNPADVEAAVESILDEFKRLCTEPVSPEELSDSQAYLTGVMPLMLETNEGVASTLLSIAWYDLGLDYLHRYPSLIYGVTVEDVQRVAAQYLQPERCVISIAGPDTVELPDMVESDASQEEGSHLPIAQD</sequence>
<protein>
    <submittedName>
        <fullName evidence="3">Insulinase family protein</fullName>
    </submittedName>
</protein>
<evidence type="ECO:0000313" key="3">
    <source>
        <dbReference type="EMBL" id="HDX30989.1"/>
    </source>
</evidence>
<dbReference type="EMBL" id="DSMG01000063">
    <property type="protein sequence ID" value="HDX30989.1"/>
    <property type="molecule type" value="Genomic_DNA"/>
</dbReference>
<evidence type="ECO:0000259" key="1">
    <source>
        <dbReference type="Pfam" id="PF00675"/>
    </source>
</evidence>
<dbReference type="GO" id="GO:0046872">
    <property type="term" value="F:metal ion binding"/>
    <property type="evidence" value="ECO:0007669"/>
    <property type="project" value="InterPro"/>
</dbReference>
<dbReference type="InterPro" id="IPR011249">
    <property type="entry name" value="Metalloenz_LuxS/M16"/>
</dbReference>
<gene>
    <name evidence="3" type="ORF">ENQ20_05780</name>
</gene>
<reference evidence="3" key="1">
    <citation type="journal article" date="2020" name="mSystems">
        <title>Genome- and Community-Level Interaction Insights into Carbon Utilization and Element Cycling Functions of Hydrothermarchaeota in Hydrothermal Sediment.</title>
        <authorList>
            <person name="Zhou Z."/>
            <person name="Liu Y."/>
            <person name="Xu W."/>
            <person name="Pan J."/>
            <person name="Luo Z.H."/>
            <person name="Li M."/>
        </authorList>
    </citation>
    <scope>NUCLEOTIDE SEQUENCE [LARGE SCALE GENOMIC DNA]</scope>
    <source>
        <strain evidence="3">SpSt-289</strain>
    </source>
</reference>
<dbReference type="Pfam" id="PF05193">
    <property type="entry name" value="Peptidase_M16_C"/>
    <property type="match status" value="1"/>
</dbReference>
<dbReference type="Pfam" id="PF00675">
    <property type="entry name" value="Peptidase_M16"/>
    <property type="match status" value="1"/>
</dbReference>
<dbReference type="PANTHER" id="PTHR11851:SF224">
    <property type="entry name" value="PROCESSING PROTEASE"/>
    <property type="match status" value="1"/>
</dbReference>
<dbReference type="InterPro" id="IPR007863">
    <property type="entry name" value="Peptidase_M16_C"/>
</dbReference>
<evidence type="ECO:0000259" key="2">
    <source>
        <dbReference type="Pfam" id="PF05193"/>
    </source>
</evidence>
<comment type="caution">
    <text evidence="3">The sequence shown here is derived from an EMBL/GenBank/DDBJ whole genome shotgun (WGS) entry which is preliminary data.</text>
</comment>
<feature type="domain" description="Peptidase M16 C-terminal" evidence="2">
    <location>
        <begin position="179"/>
        <end position="354"/>
    </location>
</feature>
<organism evidence="3">
    <name type="scientific">Caldilinea aerophila</name>
    <dbReference type="NCBI Taxonomy" id="133453"/>
    <lineage>
        <taxon>Bacteria</taxon>
        <taxon>Bacillati</taxon>
        <taxon>Chloroflexota</taxon>
        <taxon>Caldilineae</taxon>
        <taxon>Caldilineales</taxon>
        <taxon>Caldilineaceae</taxon>
        <taxon>Caldilinea</taxon>
    </lineage>
</organism>
<dbReference type="Gene3D" id="3.30.830.10">
    <property type="entry name" value="Metalloenzyme, LuxS/M16 peptidase-like"/>
    <property type="match status" value="2"/>
</dbReference>
<name>A0A7C1JZJ2_9CHLR</name>
<dbReference type="InterPro" id="IPR050361">
    <property type="entry name" value="MPP/UQCRC_Complex"/>
</dbReference>
<accession>A0A7C1JZJ2</accession>
<dbReference type="SUPFAM" id="SSF63411">
    <property type="entry name" value="LuxS/MPP-like metallohydrolase"/>
    <property type="match status" value="2"/>
</dbReference>
<proteinExistence type="predicted"/>